<dbReference type="SUPFAM" id="SSF103473">
    <property type="entry name" value="MFS general substrate transporter"/>
    <property type="match status" value="1"/>
</dbReference>
<dbReference type="Gene3D" id="1.20.1250.20">
    <property type="entry name" value="MFS general substrate transporter like domains"/>
    <property type="match status" value="1"/>
</dbReference>
<evidence type="ECO:0000256" key="1">
    <source>
        <dbReference type="ARBA" id="ARBA00004651"/>
    </source>
</evidence>
<keyword evidence="5 6" id="KW-0472">Membrane</keyword>
<feature type="transmembrane region" description="Helical" evidence="6">
    <location>
        <begin position="291"/>
        <end position="309"/>
    </location>
</feature>
<dbReference type="AlphaFoldDB" id="A0A8H9L8C8"/>
<dbReference type="GeneID" id="97245727"/>
<feature type="transmembrane region" description="Helical" evidence="6">
    <location>
        <begin position="357"/>
        <end position="376"/>
    </location>
</feature>
<feature type="transmembrane region" description="Helical" evidence="6">
    <location>
        <begin position="114"/>
        <end position="136"/>
    </location>
</feature>
<keyword evidence="2" id="KW-1003">Cell membrane</keyword>
<evidence type="ECO:0000256" key="5">
    <source>
        <dbReference type="ARBA" id="ARBA00023136"/>
    </source>
</evidence>
<dbReference type="RefSeq" id="WP_142567741.1">
    <property type="nucleotide sequence ID" value="NZ_BMMN01000001.1"/>
</dbReference>
<feature type="transmembrane region" description="Helical" evidence="6">
    <location>
        <begin position="21"/>
        <end position="47"/>
    </location>
</feature>
<feature type="transmembrane region" description="Helical" evidence="6">
    <location>
        <begin position="228"/>
        <end position="250"/>
    </location>
</feature>
<dbReference type="Pfam" id="PF07690">
    <property type="entry name" value="MFS_1"/>
    <property type="match status" value="1"/>
</dbReference>
<reference evidence="7" key="2">
    <citation type="submission" date="2020-09" db="EMBL/GenBank/DDBJ databases">
        <authorList>
            <person name="Sun Q."/>
            <person name="Zhou Y."/>
        </authorList>
    </citation>
    <scope>NUCLEOTIDE SEQUENCE</scope>
    <source>
        <strain evidence="7">CGMCC 4.7138</strain>
    </source>
</reference>
<dbReference type="Proteomes" id="UP000653480">
    <property type="component" value="Unassembled WGS sequence"/>
</dbReference>
<dbReference type="GO" id="GO:0022857">
    <property type="term" value="F:transmembrane transporter activity"/>
    <property type="evidence" value="ECO:0007669"/>
    <property type="project" value="InterPro"/>
</dbReference>
<gene>
    <name evidence="7" type="ORF">GCM10011574_04910</name>
</gene>
<evidence type="ECO:0000256" key="4">
    <source>
        <dbReference type="ARBA" id="ARBA00022989"/>
    </source>
</evidence>
<protein>
    <submittedName>
        <fullName evidence="7">MFS transporter</fullName>
    </submittedName>
</protein>
<dbReference type="InterPro" id="IPR011701">
    <property type="entry name" value="MFS"/>
</dbReference>
<feature type="transmembrane region" description="Helical" evidence="6">
    <location>
        <begin position="262"/>
        <end position="284"/>
    </location>
</feature>
<keyword evidence="3 6" id="KW-0812">Transmembrane</keyword>
<dbReference type="PANTHER" id="PTHR23513:SF11">
    <property type="entry name" value="STAPHYLOFERRIN A TRANSPORTER"/>
    <property type="match status" value="1"/>
</dbReference>
<dbReference type="GO" id="GO:0005886">
    <property type="term" value="C:plasma membrane"/>
    <property type="evidence" value="ECO:0007669"/>
    <property type="project" value="UniProtKB-SubCell"/>
</dbReference>
<feature type="transmembrane region" description="Helical" evidence="6">
    <location>
        <begin position="382"/>
        <end position="404"/>
    </location>
</feature>
<feature type="transmembrane region" description="Helical" evidence="6">
    <location>
        <begin position="178"/>
        <end position="197"/>
    </location>
</feature>
<evidence type="ECO:0000256" key="3">
    <source>
        <dbReference type="ARBA" id="ARBA00022692"/>
    </source>
</evidence>
<comment type="caution">
    <text evidence="7">The sequence shown here is derived from an EMBL/GenBank/DDBJ whole genome shotgun (WGS) entry which is preliminary data.</text>
</comment>
<feature type="transmembrane region" description="Helical" evidence="6">
    <location>
        <begin position="315"/>
        <end position="336"/>
    </location>
</feature>
<accession>A0A8H9L8C8</accession>
<keyword evidence="8" id="KW-1185">Reference proteome</keyword>
<reference evidence="7" key="1">
    <citation type="journal article" date="2014" name="Int. J. Syst. Evol. Microbiol.">
        <title>Complete genome sequence of Corynebacterium casei LMG S-19264T (=DSM 44701T), isolated from a smear-ripened cheese.</title>
        <authorList>
            <consortium name="US DOE Joint Genome Institute (JGI-PGF)"/>
            <person name="Walter F."/>
            <person name="Albersmeier A."/>
            <person name="Kalinowski J."/>
            <person name="Ruckert C."/>
        </authorList>
    </citation>
    <scope>NUCLEOTIDE SEQUENCE</scope>
    <source>
        <strain evidence="7">CGMCC 4.7138</strain>
    </source>
</reference>
<name>A0A8H9L8C8_9ACTN</name>
<evidence type="ECO:0000313" key="7">
    <source>
        <dbReference type="EMBL" id="GGN99348.1"/>
    </source>
</evidence>
<evidence type="ECO:0000256" key="6">
    <source>
        <dbReference type="SAM" id="Phobius"/>
    </source>
</evidence>
<evidence type="ECO:0000256" key="2">
    <source>
        <dbReference type="ARBA" id="ARBA00022475"/>
    </source>
</evidence>
<sequence length="419" mass="42929">MGDAYGLGGDLAMVRERRFALLLAARTVSVLGSGFAPIALAFGVLALPGARATTLSAVLAAQALPMVAFLLLGGVVADRMPRHRVMTAAESVNAAAHLCLAAMMLTKWAPLPPLLVASAVSGIAGAMLFPALTGIIRDVVPPGRLHSANALLGMGTNVSKMAGLVLSGGAVVLIGSGWVLMTSGVMFAVAAVLVTMLRGSPGQGSPGGAHSVLADLRDGWREFVSRQWLWVAVAQFSILMMAVQAAYGVLGPLVARQHMGGAPAWSAVLAGEAVGMAIGVVLAFRLRPRRPVMVATLLTLPTAAPYVLLGVGAPLWSIVSGALVAGVCFDIYGVLWNTTVQREIPGESLSRVSSYDSLGSLMLGPLGMLLAGPLAVTVGAQPALIGCGAMVVLVSMLAVLFPGVRELRVPDVRAVPTRS</sequence>
<dbReference type="InterPro" id="IPR036259">
    <property type="entry name" value="MFS_trans_sf"/>
</dbReference>
<comment type="subcellular location">
    <subcellularLocation>
        <location evidence="1">Cell membrane</location>
        <topology evidence="1">Multi-pass membrane protein</topology>
    </subcellularLocation>
</comment>
<dbReference type="EMBL" id="BMMN01000001">
    <property type="protein sequence ID" value="GGN99348.1"/>
    <property type="molecule type" value="Genomic_DNA"/>
</dbReference>
<proteinExistence type="predicted"/>
<keyword evidence="4 6" id="KW-1133">Transmembrane helix</keyword>
<feature type="transmembrane region" description="Helical" evidence="6">
    <location>
        <begin position="53"/>
        <end position="76"/>
    </location>
</feature>
<organism evidence="7 8">
    <name type="scientific">Microbispora bryophytorum</name>
    <dbReference type="NCBI Taxonomy" id="1460882"/>
    <lineage>
        <taxon>Bacteria</taxon>
        <taxon>Bacillati</taxon>
        <taxon>Actinomycetota</taxon>
        <taxon>Actinomycetes</taxon>
        <taxon>Streptosporangiales</taxon>
        <taxon>Streptosporangiaceae</taxon>
        <taxon>Microbispora</taxon>
    </lineage>
</organism>
<dbReference type="PANTHER" id="PTHR23513">
    <property type="entry name" value="INTEGRAL MEMBRANE EFFLUX PROTEIN-RELATED"/>
    <property type="match status" value="1"/>
</dbReference>
<dbReference type="OrthoDB" id="4528313at2"/>
<evidence type="ECO:0000313" key="8">
    <source>
        <dbReference type="Proteomes" id="UP000653480"/>
    </source>
</evidence>
<dbReference type="CDD" id="cd06173">
    <property type="entry name" value="MFS_MefA_like"/>
    <property type="match status" value="1"/>
</dbReference>